<comment type="caution">
    <text evidence="1">The sequence shown here is derived from an EMBL/GenBank/DDBJ whole genome shotgun (WGS) entry which is preliminary data.</text>
</comment>
<protein>
    <submittedName>
        <fullName evidence="1">Uncharacterized protein</fullName>
    </submittedName>
</protein>
<reference evidence="1" key="1">
    <citation type="submission" date="2022-12" db="EMBL/GenBank/DDBJ databases">
        <title>Genome Sequence of Lasiodiplodia mahajangana.</title>
        <authorList>
            <person name="Buettner E."/>
        </authorList>
    </citation>
    <scope>NUCLEOTIDE SEQUENCE</scope>
    <source>
        <strain evidence="1">VT137</strain>
    </source>
</reference>
<organism evidence="1 2">
    <name type="scientific">Lasiodiplodia mahajangana</name>
    <dbReference type="NCBI Taxonomy" id="1108764"/>
    <lineage>
        <taxon>Eukaryota</taxon>
        <taxon>Fungi</taxon>
        <taxon>Dikarya</taxon>
        <taxon>Ascomycota</taxon>
        <taxon>Pezizomycotina</taxon>
        <taxon>Dothideomycetes</taxon>
        <taxon>Dothideomycetes incertae sedis</taxon>
        <taxon>Botryosphaeriales</taxon>
        <taxon>Botryosphaeriaceae</taxon>
        <taxon>Lasiodiplodia</taxon>
    </lineage>
</organism>
<proteinExistence type="predicted"/>
<evidence type="ECO:0000313" key="1">
    <source>
        <dbReference type="EMBL" id="KAJ8127406.1"/>
    </source>
</evidence>
<sequence length="92" mass="10422">MAATKKPGRAGRADMLPKDFAWERGLARISAYPMLAQHLGRISATGTTSFEASRIWSMAFENLDARKLARDHIRDVEDLFGKEATRDMRLRN</sequence>
<keyword evidence="2" id="KW-1185">Reference proteome</keyword>
<dbReference type="EMBL" id="JAPUUL010001438">
    <property type="protein sequence ID" value="KAJ8127406.1"/>
    <property type="molecule type" value="Genomic_DNA"/>
</dbReference>
<dbReference type="Proteomes" id="UP001153332">
    <property type="component" value="Unassembled WGS sequence"/>
</dbReference>
<evidence type="ECO:0000313" key="2">
    <source>
        <dbReference type="Proteomes" id="UP001153332"/>
    </source>
</evidence>
<name>A0ACC2JIY7_9PEZI</name>
<gene>
    <name evidence="1" type="ORF">O1611_g6230</name>
</gene>
<accession>A0ACC2JIY7</accession>